<dbReference type="GO" id="GO:0048024">
    <property type="term" value="P:regulation of mRNA splicing, via spliceosome"/>
    <property type="evidence" value="ECO:0007669"/>
    <property type="project" value="TreeGrafter"/>
</dbReference>
<evidence type="ECO:0000256" key="1">
    <source>
        <dbReference type="SAM" id="MobiDB-lite"/>
    </source>
</evidence>
<dbReference type="PANTHER" id="PTHR23148:SF0">
    <property type="entry name" value="SERINE_ARGININE REPETITIVE MATRIX PROTEIN 1"/>
    <property type="match status" value="1"/>
</dbReference>
<accession>A0AAD6TPR4</accession>
<reference evidence="2" key="1">
    <citation type="submission" date="2023-03" db="EMBL/GenBank/DDBJ databases">
        <title>Massive genome expansion in bonnet fungi (Mycena s.s.) driven by repeated elements and novel gene families across ecological guilds.</title>
        <authorList>
            <consortium name="Lawrence Berkeley National Laboratory"/>
            <person name="Harder C.B."/>
            <person name="Miyauchi S."/>
            <person name="Viragh M."/>
            <person name="Kuo A."/>
            <person name="Thoen E."/>
            <person name="Andreopoulos B."/>
            <person name="Lu D."/>
            <person name="Skrede I."/>
            <person name="Drula E."/>
            <person name="Henrissat B."/>
            <person name="Morin E."/>
            <person name="Kohler A."/>
            <person name="Barry K."/>
            <person name="LaButti K."/>
            <person name="Morin E."/>
            <person name="Salamov A."/>
            <person name="Lipzen A."/>
            <person name="Mereny Z."/>
            <person name="Hegedus B."/>
            <person name="Baldrian P."/>
            <person name="Stursova M."/>
            <person name="Weitz H."/>
            <person name="Taylor A."/>
            <person name="Grigoriev I.V."/>
            <person name="Nagy L.G."/>
            <person name="Martin F."/>
            <person name="Kauserud H."/>
        </authorList>
    </citation>
    <scope>NUCLEOTIDE SEQUENCE</scope>
    <source>
        <strain evidence="2">CBHHK173m</strain>
    </source>
</reference>
<protein>
    <submittedName>
        <fullName evidence="2">Uncharacterized protein</fullName>
    </submittedName>
</protein>
<feature type="compositionally biased region" description="Pro residues" evidence="1">
    <location>
        <begin position="468"/>
        <end position="480"/>
    </location>
</feature>
<feature type="compositionally biased region" description="Low complexity" evidence="1">
    <location>
        <begin position="410"/>
        <end position="423"/>
    </location>
</feature>
<feature type="compositionally biased region" description="Polar residues" evidence="1">
    <location>
        <begin position="927"/>
        <end position="955"/>
    </location>
</feature>
<gene>
    <name evidence="2" type="ORF">B0H15DRAFT_1027643</name>
</gene>
<dbReference type="AlphaFoldDB" id="A0AAD6TPR4"/>
<keyword evidence="3" id="KW-1185">Reference proteome</keyword>
<feature type="compositionally biased region" description="Low complexity" evidence="1">
    <location>
        <begin position="7"/>
        <end position="28"/>
    </location>
</feature>
<organism evidence="2 3">
    <name type="scientific">Mycena belliarum</name>
    <dbReference type="NCBI Taxonomy" id="1033014"/>
    <lineage>
        <taxon>Eukaryota</taxon>
        <taxon>Fungi</taxon>
        <taxon>Dikarya</taxon>
        <taxon>Basidiomycota</taxon>
        <taxon>Agaricomycotina</taxon>
        <taxon>Agaricomycetes</taxon>
        <taxon>Agaricomycetidae</taxon>
        <taxon>Agaricales</taxon>
        <taxon>Marasmiineae</taxon>
        <taxon>Mycenaceae</taxon>
        <taxon>Mycena</taxon>
    </lineage>
</organism>
<comment type="caution">
    <text evidence="2">The sequence shown here is derived from an EMBL/GenBank/DDBJ whole genome shotgun (WGS) entry which is preliminary data.</text>
</comment>
<feature type="region of interest" description="Disordered" evidence="1">
    <location>
        <begin position="655"/>
        <end position="681"/>
    </location>
</feature>
<feature type="compositionally biased region" description="Low complexity" evidence="1">
    <location>
        <begin position="430"/>
        <end position="467"/>
    </location>
</feature>
<sequence length="1016" mass="107439">MAPPFHGSASSARSTAAAARADADVTAGRAKRRPGTGKNRPSSCGGARAFALRSFVFYFRIYSIARCPHCATRRARPTVTSHGASASFPSPSSFSSLPRIPAPRPLFAPSHLNFFVIHASSPMHPASDGGSVGIDGDDEVRCGALVRHTLRAEPEYARRALMALLLPFVVVPLRVRLVFPSFSSLFFSYRSAFLSVMPVGVPTSAIRPVFPPWQGYTALWKCASASSEATRREDRGAARNAARASWAAGARRRGPSFPFPSVLKHVFGAVPVLFRSFPSSHHPIIPFALASYILSLLLALYHSTLQYDTVPLLPSVLRGMHDGEGEGAALRIRVLTLYGRFPVYALGDPGEGGDMQEGEDDELGNDADRLQEEDHPLIDTAQRSQRISRSSSHPHPRHARSRSLRRSRSTARSPRPTRSSSAHAPPPRPSACHPRSSSARPSSRAYPASSSSPRSASFSRSPRSPRVSSPPPSPAAPPPSMSQTPQAHPRALSPGRSSGRSRLLPAPPARLLVFARVQAGGRTRAPPFLARDRREWGGGGWWAGGGTGPQPVGSPQEAILEQEREAGGALRSVAATPAPPPADAATRGRRLRRCDERDFCAVDGAVTSGAEMHDGADGGERWAAPGCVWGTLRGFPFCARGLRRASLIWQPQHLAGGGGAAGNRGGGKKGEEGREERAPPGRIGRVYDLGGFGGLGQGLCWYVSLATRIVILPLATSLPIPLHVARRALPAPGCISYSRCRTSAFSLRHRPISSVPSEPHDTALVTAPGGAFPPGALERGAPGVICASRMRGDGAGNGSLEAQSGYAGGEGGYGAAFGAGGSEAGRGRGNEDVYVYETVGEGGRVREGAHAEGCPGCARAEGRGMRAGGDAERQEELSSSGRRSDASYESQWPAGAASASSHAASSLPSSSQGPSPSPQTPAPSYEHSPSSQALTSPEGATSTPQDTTSAASQSWPEWDAPTDPRHGMGWHQYEYAWRVRPWDGLVMRPRDCTLGLATYFIEGHLVGRNTVEGSEE</sequence>
<feature type="compositionally biased region" description="Basic residues" evidence="1">
    <location>
        <begin position="392"/>
        <end position="409"/>
    </location>
</feature>
<feature type="compositionally biased region" description="Low complexity" evidence="1">
    <location>
        <begin position="489"/>
        <end position="505"/>
    </location>
</feature>
<dbReference type="InterPro" id="IPR052225">
    <property type="entry name" value="Ser/Arg_repetitive_matrix"/>
</dbReference>
<feature type="region of interest" description="Disordered" evidence="1">
    <location>
        <begin position="1"/>
        <end position="45"/>
    </location>
</feature>
<feature type="region of interest" description="Disordered" evidence="1">
    <location>
        <begin position="376"/>
        <end position="505"/>
    </location>
</feature>
<evidence type="ECO:0000313" key="3">
    <source>
        <dbReference type="Proteomes" id="UP001222325"/>
    </source>
</evidence>
<evidence type="ECO:0000313" key="2">
    <source>
        <dbReference type="EMBL" id="KAJ7071816.1"/>
    </source>
</evidence>
<dbReference type="PANTHER" id="PTHR23148">
    <property type="entry name" value="SERINE/ARGININE REGULATED NUCLEAR MATRIX PROTEIN"/>
    <property type="match status" value="1"/>
</dbReference>
<feature type="compositionally biased region" description="Gly residues" evidence="1">
    <location>
        <begin position="655"/>
        <end position="665"/>
    </location>
</feature>
<proteinExistence type="predicted"/>
<dbReference type="GO" id="GO:0003723">
    <property type="term" value="F:RNA binding"/>
    <property type="evidence" value="ECO:0007669"/>
    <property type="project" value="TreeGrafter"/>
</dbReference>
<feature type="compositionally biased region" description="Low complexity" evidence="1">
    <location>
        <begin position="893"/>
        <end position="914"/>
    </location>
</feature>
<feature type="compositionally biased region" description="Basic and acidic residues" evidence="1">
    <location>
        <begin position="860"/>
        <end position="886"/>
    </location>
</feature>
<dbReference type="Proteomes" id="UP001222325">
    <property type="component" value="Unassembled WGS sequence"/>
</dbReference>
<feature type="region of interest" description="Disordered" evidence="1">
    <location>
        <begin position="846"/>
        <end position="963"/>
    </location>
</feature>
<name>A0AAD6TPR4_9AGAR</name>
<dbReference type="EMBL" id="JARJCN010000123">
    <property type="protein sequence ID" value="KAJ7071816.1"/>
    <property type="molecule type" value="Genomic_DNA"/>
</dbReference>
<dbReference type="GO" id="GO:0005681">
    <property type="term" value="C:spliceosomal complex"/>
    <property type="evidence" value="ECO:0007669"/>
    <property type="project" value="TreeGrafter"/>
</dbReference>
<feature type="compositionally biased region" description="Basic and acidic residues" evidence="1">
    <location>
        <begin position="668"/>
        <end position="679"/>
    </location>
</feature>